<feature type="domain" description="Glycosyltransferase 2-like" evidence="2">
    <location>
        <begin position="5"/>
        <end position="168"/>
    </location>
</feature>
<comment type="caution">
    <text evidence="3">The sequence shown here is derived from an EMBL/GenBank/DDBJ whole genome shotgun (WGS) entry which is preliminary data.</text>
</comment>
<dbReference type="InterPro" id="IPR001173">
    <property type="entry name" value="Glyco_trans_2-like"/>
</dbReference>
<dbReference type="SUPFAM" id="SSF53448">
    <property type="entry name" value="Nucleotide-diphospho-sugar transferases"/>
    <property type="match status" value="1"/>
</dbReference>
<keyword evidence="3" id="KW-0328">Glycosyltransferase</keyword>
<dbReference type="Gene3D" id="3.90.550.10">
    <property type="entry name" value="Spore Coat Polysaccharide Biosynthesis Protein SpsA, Chain A"/>
    <property type="match status" value="1"/>
</dbReference>
<reference evidence="3 4" key="1">
    <citation type="submission" date="2023-11" db="EMBL/GenBank/DDBJ databases">
        <title>Unpublished Manusciprt.</title>
        <authorList>
            <person name="Saticioglu I.B."/>
            <person name="Ay H."/>
            <person name="Ajmi N."/>
            <person name="Altun S."/>
            <person name="Duman M."/>
        </authorList>
    </citation>
    <scope>NUCLEOTIDE SEQUENCE [LARGE SCALE GENOMIC DNA]</scope>
    <source>
        <strain evidence="3 4">Fl-318</strain>
    </source>
</reference>
<evidence type="ECO:0000259" key="2">
    <source>
        <dbReference type="Pfam" id="PF00535"/>
    </source>
</evidence>
<keyword evidence="3" id="KW-0808">Transferase</keyword>
<dbReference type="InterPro" id="IPR029044">
    <property type="entry name" value="Nucleotide-diphossugar_trans"/>
</dbReference>
<protein>
    <submittedName>
        <fullName evidence="3">Glycosyltransferase family 2 protein</fullName>
        <ecNumber evidence="3">2.4.-.-</ecNumber>
    </submittedName>
</protein>
<keyword evidence="1" id="KW-0175">Coiled coil</keyword>
<dbReference type="PANTHER" id="PTHR22916:SF3">
    <property type="entry name" value="UDP-GLCNAC:BETAGAL BETA-1,3-N-ACETYLGLUCOSAMINYLTRANSFERASE-LIKE PROTEIN 1"/>
    <property type="match status" value="1"/>
</dbReference>
<dbReference type="RefSeq" id="WP_230003299.1">
    <property type="nucleotide sequence ID" value="NZ_CP087134.1"/>
</dbReference>
<dbReference type="PANTHER" id="PTHR22916">
    <property type="entry name" value="GLYCOSYLTRANSFERASE"/>
    <property type="match status" value="1"/>
</dbReference>
<organism evidence="3 4">
    <name type="scientific">Flavobacterium cupriresistens</name>
    <dbReference type="NCBI Taxonomy" id="2893885"/>
    <lineage>
        <taxon>Bacteria</taxon>
        <taxon>Pseudomonadati</taxon>
        <taxon>Bacteroidota</taxon>
        <taxon>Flavobacteriia</taxon>
        <taxon>Flavobacteriales</taxon>
        <taxon>Flavobacteriaceae</taxon>
        <taxon>Flavobacterium</taxon>
    </lineage>
</organism>
<dbReference type="EMBL" id="JAWXVI010000006">
    <property type="protein sequence ID" value="MDX6190102.1"/>
    <property type="molecule type" value="Genomic_DNA"/>
</dbReference>
<dbReference type="CDD" id="cd00761">
    <property type="entry name" value="Glyco_tranf_GTA_type"/>
    <property type="match status" value="1"/>
</dbReference>
<gene>
    <name evidence="3" type="ORF">SGQ83_12145</name>
</gene>
<feature type="coiled-coil region" evidence="1">
    <location>
        <begin position="248"/>
        <end position="275"/>
    </location>
</feature>
<evidence type="ECO:0000313" key="4">
    <source>
        <dbReference type="Proteomes" id="UP001273350"/>
    </source>
</evidence>
<evidence type="ECO:0000256" key="1">
    <source>
        <dbReference type="SAM" id="Coils"/>
    </source>
</evidence>
<proteinExistence type="predicted"/>
<keyword evidence="4" id="KW-1185">Reference proteome</keyword>
<dbReference type="Proteomes" id="UP001273350">
    <property type="component" value="Unassembled WGS sequence"/>
</dbReference>
<dbReference type="GO" id="GO:0016757">
    <property type="term" value="F:glycosyltransferase activity"/>
    <property type="evidence" value="ECO:0007669"/>
    <property type="project" value="UniProtKB-KW"/>
</dbReference>
<sequence length="297" mass="35315">MNKVSIIVPCYNQAHYLPEALHSVLCQMYINWECIIINDGSFDNTEQVAREWLLKDNRFKYIFKENGGLSSARNAGLDFANGDYVQFLDADDYLDSEKLSKSVNIIRKDSINTVIVSNFKFFKKSLVDELGYGSNLDINLFTFQKILFEWDSTFSIPIHCGFFSSSLFDEFRFNEDIRAKEDWIMWLYIFQREISFDFLNEKLAFYRQHSGGMTRNKKHMFENTIKAFSYIENLVTREDYNFFLLHMISKKMREYDELNLKVEELKKRIINSNNSIGFKIEKKIKKYLKKLNFIGFF</sequence>
<dbReference type="Pfam" id="PF00535">
    <property type="entry name" value="Glycos_transf_2"/>
    <property type="match status" value="1"/>
</dbReference>
<name>A0ABU4RBY8_9FLAO</name>
<accession>A0ABU4RBY8</accession>
<evidence type="ECO:0000313" key="3">
    <source>
        <dbReference type="EMBL" id="MDX6190102.1"/>
    </source>
</evidence>
<dbReference type="EC" id="2.4.-.-" evidence="3"/>